<dbReference type="NCBIfam" id="TIGR00063">
    <property type="entry name" value="folE"/>
    <property type="match status" value="1"/>
</dbReference>
<organism evidence="7 8">
    <name type="scientific">Deinococcus metalli</name>
    <dbReference type="NCBI Taxonomy" id="1141878"/>
    <lineage>
        <taxon>Bacteria</taxon>
        <taxon>Thermotogati</taxon>
        <taxon>Deinococcota</taxon>
        <taxon>Deinococci</taxon>
        <taxon>Deinococcales</taxon>
        <taxon>Deinococcaceae</taxon>
        <taxon>Deinococcus</taxon>
    </lineage>
</organism>
<dbReference type="GO" id="GO:0005525">
    <property type="term" value="F:GTP binding"/>
    <property type="evidence" value="ECO:0007669"/>
    <property type="project" value="UniProtKB-KW"/>
</dbReference>
<evidence type="ECO:0000256" key="5">
    <source>
        <dbReference type="HAMAP-Rule" id="MF_00223"/>
    </source>
</evidence>
<dbReference type="PROSITE" id="PS00859">
    <property type="entry name" value="GTP_CYCLOHYDROL_1_1"/>
    <property type="match status" value="1"/>
</dbReference>
<dbReference type="GO" id="GO:0006729">
    <property type="term" value="P:tetrahydrobiopterin biosynthetic process"/>
    <property type="evidence" value="ECO:0007669"/>
    <property type="project" value="TreeGrafter"/>
</dbReference>
<feature type="binding site" evidence="5">
    <location>
        <position position="104"/>
    </location>
    <ligand>
        <name>Zn(2+)</name>
        <dbReference type="ChEBI" id="CHEBI:29105"/>
    </ligand>
</feature>
<evidence type="ECO:0000259" key="6">
    <source>
        <dbReference type="Pfam" id="PF01227"/>
    </source>
</evidence>
<dbReference type="Proteomes" id="UP000539473">
    <property type="component" value="Unassembled WGS sequence"/>
</dbReference>
<keyword evidence="5" id="KW-0342">GTP-binding</keyword>
<dbReference type="EMBL" id="JACHFK010000001">
    <property type="protein sequence ID" value="MBB5374578.1"/>
    <property type="molecule type" value="Genomic_DNA"/>
</dbReference>
<dbReference type="PANTHER" id="PTHR11109:SF7">
    <property type="entry name" value="GTP CYCLOHYDROLASE 1"/>
    <property type="match status" value="1"/>
</dbReference>
<evidence type="ECO:0000256" key="4">
    <source>
        <dbReference type="ARBA" id="ARBA00022801"/>
    </source>
</evidence>
<name>A0A7W8KBA7_9DEIO</name>
<keyword evidence="5" id="KW-0547">Nucleotide-binding</keyword>
<evidence type="ECO:0000256" key="2">
    <source>
        <dbReference type="ARBA" id="ARBA00005080"/>
    </source>
</evidence>
<sequence length="218" mass="24218">MFVPATVVGAVRSCTVTIEPMISAADEKQEVPGLRHLTERWLSAIGEEPDREGLLKTPHRVAKAWGFLTAGYHKTLHDAVGDAVFAADGSEMVIVKDIEFYSMCEHHMLPFYGRAHIAYIPDGQILGLSKFARIVDLYSRRLQVQERITTQIADAVQELLAPKGVAVQMEGVHLCMAMRGVQKQNSSTTTSAMRGMFKDDPRTRAEFMSAVQVTLRSR</sequence>
<evidence type="ECO:0000256" key="1">
    <source>
        <dbReference type="ARBA" id="ARBA00001052"/>
    </source>
</evidence>
<dbReference type="FunFam" id="3.30.1130.10:FF:000001">
    <property type="entry name" value="GTP cyclohydrolase 1"/>
    <property type="match status" value="1"/>
</dbReference>
<feature type="binding site" evidence="5">
    <location>
        <position position="175"/>
    </location>
    <ligand>
        <name>Zn(2+)</name>
        <dbReference type="ChEBI" id="CHEBI:29105"/>
    </ligand>
</feature>
<comment type="catalytic activity">
    <reaction evidence="1 5">
        <text>GTP + H2O = 7,8-dihydroneopterin 3'-triphosphate + formate + H(+)</text>
        <dbReference type="Rhea" id="RHEA:17473"/>
        <dbReference type="ChEBI" id="CHEBI:15377"/>
        <dbReference type="ChEBI" id="CHEBI:15378"/>
        <dbReference type="ChEBI" id="CHEBI:15740"/>
        <dbReference type="ChEBI" id="CHEBI:37565"/>
        <dbReference type="ChEBI" id="CHEBI:58462"/>
        <dbReference type="EC" id="3.5.4.16"/>
    </reaction>
</comment>
<comment type="subunit">
    <text evidence="5">Homopolymer.</text>
</comment>
<dbReference type="NCBIfam" id="NF006825">
    <property type="entry name" value="PRK09347.1-2"/>
    <property type="match status" value="1"/>
</dbReference>
<dbReference type="GO" id="GO:0006730">
    <property type="term" value="P:one-carbon metabolic process"/>
    <property type="evidence" value="ECO:0007669"/>
    <property type="project" value="UniProtKB-UniRule"/>
</dbReference>
<evidence type="ECO:0000313" key="7">
    <source>
        <dbReference type="EMBL" id="MBB5374578.1"/>
    </source>
</evidence>
<dbReference type="NCBIfam" id="NF006826">
    <property type="entry name" value="PRK09347.1-3"/>
    <property type="match status" value="1"/>
</dbReference>
<dbReference type="GO" id="GO:0005737">
    <property type="term" value="C:cytoplasm"/>
    <property type="evidence" value="ECO:0007669"/>
    <property type="project" value="TreeGrafter"/>
</dbReference>
<dbReference type="Pfam" id="PF01227">
    <property type="entry name" value="GTP_cyclohydroI"/>
    <property type="match status" value="1"/>
</dbReference>
<gene>
    <name evidence="5" type="primary">folE</name>
    <name evidence="7" type="ORF">HNQ07_000022</name>
</gene>
<proteinExistence type="inferred from homology"/>
<keyword evidence="5" id="KW-0862">Zinc</keyword>
<keyword evidence="4 5" id="KW-0378">Hydrolase</keyword>
<dbReference type="InterPro" id="IPR043133">
    <property type="entry name" value="GTP-CH-I_C/QueF"/>
</dbReference>
<dbReference type="GO" id="GO:0008270">
    <property type="term" value="F:zinc ion binding"/>
    <property type="evidence" value="ECO:0007669"/>
    <property type="project" value="UniProtKB-UniRule"/>
</dbReference>
<dbReference type="GO" id="GO:0046654">
    <property type="term" value="P:tetrahydrofolate biosynthetic process"/>
    <property type="evidence" value="ECO:0007669"/>
    <property type="project" value="UniProtKB-UniRule"/>
</dbReference>
<keyword evidence="3 5" id="KW-0554">One-carbon metabolism</keyword>
<evidence type="ECO:0000313" key="8">
    <source>
        <dbReference type="Proteomes" id="UP000539473"/>
    </source>
</evidence>
<dbReference type="SUPFAM" id="SSF55620">
    <property type="entry name" value="Tetrahydrobiopterin biosynthesis enzymes-like"/>
    <property type="match status" value="1"/>
</dbReference>
<accession>A0A7W8KBA7</accession>
<comment type="caution">
    <text evidence="7">The sequence shown here is derived from an EMBL/GenBank/DDBJ whole genome shotgun (WGS) entry which is preliminary data.</text>
</comment>
<dbReference type="InterPro" id="IPR043134">
    <property type="entry name" value="GTP-CH-I_N"/>
</dbReference>
<comment type="pathway">
    <text evidence="2 5">Cofactor biosynthesis; 7,8-dihydroneopterin triphosphate biosynthesis; 7,8-dihydroneopterin triphosphate from GTP: step 1/1.</text>
</comment>
<dbReference type="CDD" id="cd00642">
    <property type="entry name" value="GTP_cyclohydro1"/>
    <property type="match status" value="1"/>
</dbReference>
<dbReference type="PANTHER" id="PTHR11109">
    <property type="entry name" value="GTP CYCLOHYDROLASE I"/>
    <property type="match status" value="1"/>
</dbReference>
<dbReference type="Gene3D" id="3.30.1130.10">
    <property type="match status" value="1"/>
</dbReference>
<dbReference type="PROSITE" id="PS00860">
    <property type="entry name" value="GTP_CYCLOHYDROL_1_2"/>
    <property type="match status" value="1"/>
</dbReference>
<feature type="domain" description="GTP cyclohydrolase I" evidence="6">
    <location>
        <begin position="38"/>
        <end position="211"/>
    </location>
</feature>
<dbReference type="InterPro" id="IPR020602">
    <property type="entry name" value="GTP_CycHdrlase_I_dom"/>
</dbReference>
<dbReference type="HAMAP" id="MF_00223">
    <property type="entry name" value="FolE"/>
    <property type="match status" value="1"/>
</dbReference>
<dbReference type="Gene3D" id="1.10.286.10">
    <property type="match status" value="1"/>
</dbReference>
<evidence type="ECO:0000256" key="3">
    <source>
        <dbReference type="ARBA" id="ARBA00022563"/>
    </source>
</evidence>
<dbReference type="InterPro" id="IPR001474">
    <property type="entry name" value="GTP_CycHdrlase_I"/>
</dbReference>
<reference evidence="7 8" key="1">
    <citation type="submission" date="2020-08" db="EMBL/GenBank/DDBJ databases">
        <title>Genomic Encyclopedia of Type Strains, Phase IV (KMG-IV): sequencing the most valuable type-strain genomes for metagenomic binning, comparative biology and taxonomic classification.</title>
        <authorList>
            <person name="Goeker M."/>
        </authorList>
    </citation>
    <scope>NUCLEOTIDE SEQUENCE [LARGE SCALE GENOMIC DNA]</scope>
    <source>
        <strain evidence="7 8">DSM 27521</strain>
    </source>
</reference>
<dbReference type="EC" id="3.5.4.16" evidence="5"/>
<keyword evidence="5" id="KW-0479">Metal-binding</keyword>
<comment type="similarity">
    <text evidence="5">Belongs to the GTP cyclohydrolase I family.</text>
</comment>
<dbReference type="UniPathway" id="UPA00848">
    <property type="reaction ID" value="UER00151"/>
</dbReference>
<dbReference type="AlphaFoldDB" id="A0A7W8KBA7"/>
<dbReference type="InterPro" id="IPR018234">
    <property type="entry name" value="GTP_CycHdrlase_I_CS"/>
</dbReference>
<feature type="binding site" evidence="5">
    <location>
        <position position="107"/>
    </location>
    <ligand>
        <name>Zn(2+)</name>
        <dbReference type="ChEBI" id="CHEBI:29105"/>
    </ligand>
</feature>
<protein>
    <recommendedName>
        <fullName evidence="5">GTP cyclohydrolase 1</fullName>
        <ecNumber evidence="5">3.5.4.16</ecNumber>
    </recommendedName>
    <alternativeName>
        <fullName evidence="5">GTP cyclohydrolase I</fullName>
        <shortName evidence="5">GTP-CH-I</shortName>
    </alternativeName>
</protein>
<dbReference type="GO" id="GO:0003934">
    <property type="term" value="F:GTP cyclohydrolase I activity"/>
    <property type="evidence" value="ECO:0007669"/>
    <property type="project" value="UniProtKB-UniRule"/>
</dbReference>